<evidence type="ECO:0000313" key="2">
    <source>
        <dbReference type="Proteomes" id="UP000602510"/>
    </source>
</evidence>
<comment type="caution">
    <text evidence="1">The sequence shown here is derived from an EMBL/GenBank/DDBJ whole genome shotgun (WGS) entry which is preliminary data.</text>
</comment>
<dbReference type="Proteomes" id="UP000602510">
    <property type="component" value="Unassembled WGS sequence"/>
</dbReference>
<protein>
    <submittedName>
        <fullName evidence="1">Uncharacterized protein</fullName>
    </submittedName>
</protein>
<sequence>MHTVAFWGGTTVEMEMATAWKLQATVIQALSLLVPKVRPKAPLKYEMFWRDPGFLEDFKATR</sequence>
<keyword evidence="2" id="KW-1185">Reference proteome</keyword>
<proteinExistence type="predicted"/>
<dbReference type="EMBL" id="WSZM01000599">
    <property type="protein sequence ID" value="KAF4031202.1"/>
    <property type="molecule type" value="Genomic_DNA"/>
</dbReference>
<dbReference type="AlphaFoldDB" id="A0A833S9N4"/>
<gene>
    <name evidence="1" type="ORF">GN244_ATG16970</name>
</gene>
<evidence type="ECO:0000313" key="1">
    <source>
        <dbReference type="EMBL" id="KAF4031202.1"/>
    </source>
</evidence>
<organism evidence="1 2">
    <name type="scientific">Phytophthora infestans</name>
    <name type="common">Potato late blight agent</name>
    <name type="synonym">Botrytis infestans</name>
    <dbReference type="NCBI Taxonomy" id="4787"/>
    <lineage>
        <taxon>Eukaryota</taxon>
        <taxon>Sar</taxon>
        <taxon>Stramenopiles</taxon>
        <taxon>Oomycota</taxon>
        <taxon>Peronosporomycetes</taxon>
        <taxon>Peronosporales</taxon>
        <taxon>Peronosporaceae</taxon>
        <taxon>Phytophthora</taxon>
    </lineage>
</organism>
<name>A0A833S9N4_PHYIN</name>
<accession>A0A833S9N4</accession>
<reference evidence="1" key="1">
    <citation type="submission" date="2020-04" db="EMBL/GenBank/DDBJ databases">
        <title>Hybrid Assembly of Korean Phytophthora infestans isolates.</title>
        <authorList>
            <person name="Prokchorchik M."/>
            <person name="Lee Y."/>
            <person name="Seo J."/>
            <person name="Cho J.-H."/>
            <person name="Park Y.-E."/>
            <person name="Jang D.-C."/>
            <person name="Im J.-S."/>
            <person name="Choi J.-G."/>
            <person name="Park H.-J."/>
            <person name="Lee G.-B."/>
            <person name="Lee Y.-G."/>
            <person name="Hong S.-Y."/>
            <person name="Cho K."/>
            <person name="Sohn K.H."/>
        </authorList>
    </citation>
    <scope>NUCLEOTIDE SEQUENCE</scope>
    <source>
        <strain evidence="1">KR_1_A1</strain>
    </source>
</reference>